<accession>A0A6C0GDB0</accession>
<dbReference type="InterPro" id="IPR002559">
    <property type="entry name" value="Transposase_11"/>
</dbReference>
<dbReference type="KEGG" id="rhoz:GXP67_03195"/>
<keyword evidence="5" id="KW-1185">Reference proteome</keyword>
<dbReference type="GO" id="GO:0006313">
    <property type="term" value="P:DNA transposition"/>
    <property type="evidence" value="ECO:0007669"/>
    <property type="project" value="InterPro"/>
</dbReference>
<dbReference type="Proteomes" id="UP000480178">
    <property type="component" value="Chromosome"/>
</dbReference>
<feature type="domain" description="Transposase IS4-like" evidence="1">
    <location>
        <begin position="93"/>
        <end position="244"/>
    </location>
</feature>
<dbReference type="Pfam" id="PF01609">
    <property type="entry name" value="DDE_Tnp_1"/>
    <property type="match status" value="1"/>
</dbReference>
<dbReference type="RefSeq" id="WP_162441807.1">
    <property type="nucleotide sequence ID" value="NZ_CP048222.1"/>
</dbReference>
<protein>
    <submittedName>
        <fullName evidence="4">IS5 family transposase</fullName>
    </submittedName>
</protein>
<dbReference type="AlphaFoldDB" id="A0A6C0GDB0"/>
<evidence type="ECO:0000313" key="3">
    <source>
        <dbReference type="EMBL" id="QHT65727.1"/>
    </source>
</evidence>
<dbReference type="PANTHER" id="PTHR30007:SF0">
    <property type="entry name" value="TRANSPOSASE"/>
    <property type="match status" value="1"/>
</dbReference>
<evidence type="ECO:0000313" key="5">
    <source>
        <dbReference type="Proteomes" id="UP000480178"/>
    </source>
</evidence>
<name>A0A6C0GDB0_9BACT</name>
<proteinExistence type="predicted"/>
<dbReference type="Pfam" id="PF13340">
    <property type="entry name" value="DUF4096"/>
    <property type="match status" value="1"/>
</dbReference>
<dbReference type="InterPro" id="IPR025161">
    <property type="entry name" value="IS402-like_dom"/>
</dbReference>
<dbReference type="GO" id="GO:0004803">
    <property type="term" value="F:transposase activity"/>
    <property type="evidence" value="ECO:0007669"/>
    <property type="project" value="InterPro"/>
</dbReference>
<feature type="domain" description="Insertion element IS402-like" evidence="2">
    <location>
        <begin position="8"/>
        <end position="76"/>
    </location>
</feature>
<reference evidence="4 5" key="1">
    <citation type="submission" date="2020-01" db="EMBL/GenBank/DDBJ databases">
        <authorList>
            <person name="Kim M.K."/>
        </authorList>
    </citation>
    <scope>NUCLEOTIDE SEQUENCE [LARGE SCALE GENOMIC DNA]</scope>
    <source>
        <strain evidence="4 5">172606-1</strain>
    </source>
</reference>
<dbReference type="GO" id="GO:0003677">
    <property type="term" value="F:DNA binding"/>
    <property type="evidence" value="ECO:0007669"/>
    <property type="project" value="InterPro"/>
</dbReference>
<organism evidence="4 5">
    <name type="scientific">Rhodocytophaga rosea</name>
    <dbReference type="NCBI Taxonomy" id="2704465"/>
    <lineage>
        <taxon>Bacteria</taxon>
        <taxon>Pseudomonadati</taxon>
        <taxon>Bacteroidota</taxon>
        <taxon>Cytophagia</taxon>
        <taxon>Cytophagales</taxon>
        <taxon>Rhodocytophagaceae</taxon>
        <taxon>Rhodocytophaga</taxon>
    </lineage>
</organism>
<dbReference type="KEGG" id="rhoz:GXP67_03115"/>
<dbReference type="EMBL" id="CP048222">
    <property type="protein sequence ID" value="QHT65727.1"/>
    <property type="molecule type" value="Genomic_DNA"/>
</dbReference>
<sequence>MQERFFELTDCEWEIIKEVVDNLRKIKHDKRVILNAILWLLTTGSQWRNMESKYPPWQTIYYHYRQWKKRGIIEELLAFLAIRERKKAGRQALPSVLAIDSQSVKIVQFTSQDKGIDGNKKVNGRKRHLAVDCLGIPWAVHVTAAHVSDTTAGYELAAKLKGKSCRLHTLKADNGYKDTFVEEIERDYGWKVEIVQKPESVKGFVPAGGRWVVERSYGWLNFKRRLSRDFEKSTESSEAMLQLAFIDTLLKRKPV</sequence>
<dbReference type="NCBIfam" id="NF033580">
    <property type="entry name" value="transpos_IS5_3"/>
    <property type="match status" value="1"/>
</dbReference>
<evidence type="ECO:0000313" key="4">
    <source>
        <dbReference type="EMBL" id="QHT65742.1"/>
    </source>
</evidence>
<evidence type="ECO:0000259" key="2">
    <source>
        <dbReference type="Pfam" id="PF13340"/>
    </source>
</evidence>
<dbReference type="EMBL" id="CP048222">
    <property type="protein sequence ID" value="QHT65742.1"/>
    <property type="molecule type" value="Genomic_DNA"/>
</dbReference>
<evidence type="ECO:0000259" key="1">
    <source>
        <dbReference type="Pfam" id="PF01609"/>
    </source>
</evidence>
<gene>
    <name evidence="3" type="ORF">GXP67_03115</name>
    <name evidence="4" type="ORF">GXP67_03195</name>
</gene>
<dbReference type="PANTHER" id="PTHR30007">
    <property type="entry name" value="PHP DOMAIN PROTEIN"/>
    <property type="match status" value="1"/>
</dbReference>